<comment type="caution">
    <text evidence="1">The sequence shown here is derived from an EMBL/GenBank/DDBJ whole genome shotgun (WGS) entry which is preliminary data.</text>
</comment>
<protein>
    <submittedName>
        <fullName evidence="1">Uncharacterized protein</fullName>
    </submittedName>
</protein>
<organism evidence="1 2">
    <name type="scientific">Adineta steineri</name>
    <dbReference type="NCBI Taxonomy" id="433720"/>
    <lineage>
        <taxon>Eukaryota</taxon>
        <taxon>Metazoa</taxon>
        <taxon>Spiralia</taxon>
        <taxon>Gnathifera</taxon>
        <taxon>Rotifera</taxon>
        <taxon>Eurotatoria</taxon>
        <taxon>Bdelloidea</taxon>
        <taxon>Adinetida</taxon>
        <taxon>Adinetidae</taxon>
        <taxon>Adineta</taxon>
    </lineage>
</organism>
<evidence type="ECO:0000313" key="2">
    <source>
        <dbReference type="Proteomes" id="UP000663845"/>
    </source>
</evidence>
<sequence>MYKKKRESFLDEYHFASSSEARDTAVEFVIALANGKYNLNNVETIKIIFELLMDILSYVSVFGQRLRYQTLIIVETCCFDIFTSDQHAMLFAYKQSLEMLNNTDDDDLDDRNQFLEAPFNHIFRWRKHVRSSIDISSYYMRLIMNVEATVSVIILLGPYHGITISYITIHLRLGHVNNAI</sequence>
<reference evidence="1" key="1">
    <citation type="submission" date="2021-02" db="EMBL/GenBank/DDBJ databases">
        <authorList>
            <person name="Nowell W R."/>
        </authorList>
    </citation>
    <scope>NUCLEOTIDE SEQUENCE</scope>
</reference>
<name>A0A814V5G9_9BILA</name>
<gene>
    <name evidence="1" type="ORF">JYZ213_LOCUS25927</name>
</gene>
<accession>A0A814V5G9</accession>
<dbReference type="Proteomes" id="UP000663845">
    <property type="component" value="Unassembled WGS sequence"/>
</dbReference>
<evidence type="ECO:0000313" key="1">
    <source>
        <dbReference type="EMBL" id="CAF1183619.1"/>
    </source>
</evidence>
<proteinExistence type="predicted"/>
<dbReference type="EMBL" id="CAJNOG010000338">
    <property type="protein sequence ID" value="CAF1183619.1"/>
    <property type="molecule type" value="Genomic_DNA"/>
</dbReference>
<dbReference type="AlphaFoldDB" id="A0A814V5G9"/>